<keyword evidence="2" id="KW-0732">Signal</keyword>
<dbReference type="InterPro" id="IPR003646">
    <property type="entry name" value="SH3-like_bac-type"/>
</dbReference>
<keyword evidence="5" id="KW-1185">Reference proteome</keyword>
<evidence type="ECO:0000256" key="2">
    <source>
        <dbReference type="SAM" id="SignalP"/>
    </source>
</evidence>
<evidence type="ECO:0000259" key="3">
    <source>
        <dbReference type="PROSITE" id="PS51781"/>
    </source>
</evidence>
<dbReference type="Gene3D" id="2.30.30.40">
    <property type="entry name" value="SH3 Domains"/>
    <property type="match status" value="1"/>
</dbReference>
<feature type="chain" id="PRO_5032948709" description="SH3b domain-containing protein" evidence="2">
    <location>
        <begin position="24"/>
        <end position="271"/>
    </location>
</feature>
<gene>
    <name evidence="4" type="ORF">GGR28_000207</name>
</gene>
<sequence length="271" mass="30344">MSQLRIPVTLLLLCFLFSCGDSSSENSATAEGANNSDSLRISQEPALPPLTEGDTVMAWVDGLYVRARPEKNAQIIAQVSQGTPLAFSGETSDGIETIVLRGIAFSEPWLRVSTAEGQTGWVFGGAVERRGMEKGIGQRDPEHLSFPKFGDFDLTEWEKTSDRQTSGGDATSTIRVYNKDGRRLTIRRTDTGDYGYEHEYTLKNEADELLKSRTLRFQTEPEHVLVEIVTDFTSTPPVQYRRSQPMQRHFAQLNARPEMASGPWEIRKPRN</sequence>
<proteinExistence type="predicted"/>
<name>A0A840E983_9BACT</name>
<evidence type="ECO:0000313" key="4">
    <source>
        <dbReference type="EMBL" id="MBB4077606.1"/>
    </source>
</evidence>
<accession>A0A840E983</accession>
<protein>
    <recommendedName>
        <fullName evidence="3">SH3b domain-containing protein</fullName>
    </recommendedName>
</protein>
<dbReference type="Pfam" id="PF08239">
    <property type="entry name" value="SH3_3"/>
    <property type="match status" value="1"/>
</dbReference>
<reference evidence="4 5" key="1">
    <citation type="submission" date="2020-08" db="EMBL/GenBank/DDBJ databases">
        <title>Genomic Encyclopedia of Type Strains, Phase IV (KMG-IV): sequencing the most valuable type-strain genomes for metagenomic binning, comparative biology and taxonomic classification.</title>
        <authorList>
            <person name="Goeker M."/>
        </authorList>
    </citation>
    <scope>NUCLEOTIDE SEQUENCE [LARGE SCALE GENOMIC DNA]</scope>
    <source>
        <strain evidence="4 5">DSM 105137</strain>
    </source>
</reference>
<dbReference type="AlphaFoldDB" id="A0A840E983"/>
<dbReference type="RefSeq" id="WP_183493859.1">
    <property type="nucleotide sequence ID" value="NZ_JACIFF010000001.1"/>
</dbReference>
<evidence type="ECO:0000256" key="1">
    <source>
        <dbReference type="SAM" id="MobiDB-lite"/>
    </source>
</evidence>
<dbReference type="PROSITE" id="PS51781">
    <property type="entry name" value="SH3B"/>
    <property type="match status" value="1"/>
</dbReference>
<dbReference type="Proteomes" id="UP000576209">
    <property type="component" value="Unassembled WGS sequence"/>
</dbReference>
<organism evidence="4 5">
    <name type="scientific">Neolewinella aquimaris</name>
    <dbReference type="NCBI Taxonomy" id="1835722"/>
    <lineage>
        <taxon>Bacteria</taxon>
        <taxon>Pseudomonadati</taxon>
        <taxon>Bacteroidota</taxon>
        <taxon>Saprospiria</taxon>
        <taxon>Saprospirales</taxon>
        <taxon>Lewinellaceae</taxon>
        <taxon>Neolewinella</taxon>
    </lineage>
</organism>
<dbReference type="PROSITE" id="PS51257">
    <property type="entry name" value="PROKAR_LIPOPROTEIN"/>
    <property type="match status" value="1"/>
</dbReference>
<comment type="caution">
    <text evidence="4">The sequence shown here is derived from an EMBL/GenBank/DDBJ whole genome shotgun (WGS) entry which is preliminary data.</text>
</comment>
<feature type="compositionally biased region" description="Polar residues" evidence="1">
    <location>
        <begin position="26"/>
        <end position="41"/>
    </location>
</feature>
<feature type="region of interest" description="Disordered" evidence="1">
    <location>
        <begin position="26"/>
        <end position="48"/>
    </location>
</feature>
<dbReference type="EMBL" id="JACIFF010000001">
    <property type="protein sequence ID" value="MBB4077606.1"/>
    <property type="molecule type" value="Genomic_DNA"/>
</dbReference>
<feature type="signal peptide" evidence="2">
    <location>
        <begin position="1"/>
        <end position="23"/>
    </location>
</feature>
<evidence type="ECO:0000313" key="5">
    <source>
        <dbReference type="Proteomes" id="UP000576209"/>
    </source>
</evidence>
<feature type="domain" description="SH3b" evidence="3">
    <location>
        <begin position="51"/>
        <end position="131"/>
    </location>
</feature>